<dbReference type="Proteomes" id="UP000799757">
    <property type="component" value="Unassembled WGS sequence"/>
</dbReference>
<dbReference type="InterPro" id="IPR042467">
    <property type="entry name" value="Peptidase_C65_otubain_sub2"/>
</dbReference>
<dbReference type="EC" id="3.4.19.12" evidence="2"/>
<comment type="catalytic activity">
    <reaction evidence="1">
        <text>Thiol-dependent hydrolysis of ester, thioester, amide, peptide and isopeptide bonds formed by the C-terminal Gly of ubiquitin (a 76-residue protein attached to proteins as an intracellular targeting signal).</text>
        <dbReference type="EC" id="3.4.19.12"/>
    </reaction>
</comment>
<dbReference type="AlphaFoldDB" id="A0A6A6WNT8"/>
<protein>
    <recommendedName>
        <fullName evidence="2">ubiquitinyl hydrolase 1</fullName>
        <ecNumber evidence="2">3.4.19.12</ecNumber>
    </recommendedName>
</protein>
<dbReference type="GO" id="GO:0043130">
    <property type="term" value="F:ubiquitin binding"/>
    <property type="evidence" value="ECO:0007669"/>
    <property type="project" value="TreeGrafter"/>
</dbReference>
<keyword evidence="3" id="KW-0645">Protease</keyword>
<keyword evidence="5" id="KW-0378">Hydrolase</keyword>
<name>A0A6A6WNT8_9PLEO</name>
<evidence type="ECO:0000256" key="7">
    <source>
        <dbReference type="SAM" id="MobiDB-lite"/>
    </source>
</evidence>
<dbReference type="Gene3D" id="3.30.200.60">
    <property type="entry name" value="Peptidase C65 Otubain, subdomain 1"/>
    <property type="match status" value="1"/>
</dbReference>
<dbReference type="Pfam" id="PF10275">
    <property type="entry name" value="Peptidase_C65"/>
    <property type="match status" value="1"/>
</dbReference>
<feature type="region of interest" description="Disordered" evidence="7">
    <location>
        <begin position="467"/>
        <end position="486"/>
    </location>
</feature>
<dbReference type="CDD" id="cd22749">
    <property type="entry name" value="Otubain_C65"/>
    <property type="match status" value="1"/>
</dbReference>
<evidence type="ECO:0000256" key="1">
    <source>
        <dbReference type="ARBA" id="ARBA00000707"/>
    </source>
</evidence>
<accession>A0A6A6WNT8</accession>
<proteinExistence type="predicted"/>
<organism evidence="8 9">
    <name type="scientific">Melanomma pulvis-pyrius CBS 109.77</name>
    <dbReference type="NCBI Taxonomy" id="1314802"/>
    <lineage>
        <taxon>Eukaryota</taxon>
        <taxon>Fungi</taxon>
        <taxon>Dikarya</taxon>
        <taxon>Ascomycota</taxon>
        <taxon>Pezizomycotina</taxon>
        <taxon>Dothideomycetes</taxon>
        <taxon>Pleosporomycetidae</taxon>
        <taxon>Pleosporales</taxon>
        <taxon>Melanommataceae</taxon>
        <taxon>Melanomma</taxon>
    </lineage>
</organism>
<evidence type="ECO:0000256" key="2">
    <source>
        <dbReference type="ARBA" id="ARBA00012759"/>
    </source>
</evidence>
<dbReference type="GO" id="GO:0005634">
    <property type="term" value="C:nucleus"/>
    <property type="evidence" value="ECO:0007669"/>
    <property type="project" value="TreeGrafter"/>
</dbReference>
<dbReference type="Gene3D" id="1.20.1300.20">
    <property type="entry name" value="Peptidase C65 Otubain, subdomain 2"/>
    <property type="match status" value="1"/>
</dbReference>
<gene>
    <name evidence="8" type="ORF">K505DRAFT_354909</name>
</gene>
<dbReference type="InterPro" id="IPR038765">
    <property type="entry name" value="Papain-like_cys_pep_sf"/>
</dbReference>
<keyword evidence="4" id="KW-0833">Ubl conjugation pathway</keyword>
<dbReference type="OrthoDB" id="18915at2759"/>
<dbReference type="InterPro" id="IPR042468">
    <property type="entry name" value="Peptidase_C65_otubain_sub1"/>
</dbReference>
<keyword evidence="6" id="KW-0788">Thiol protease</keyword>
<keyword evidence="9" id="KW-1185">Reference proteome</keyword>
<evidence type="ECO:0000313" key="8">
    <source>
        <dbReference type="EMBL" id="KAF2785623.1"/>
    </source>
</evidence>
<dbReference type="PANTHER" id="PTHR12931">
    <property type="entry name" value="UBIQUITIN THIOLESTERASE PROTEIN OTUB"/>
    <property type="match status" value="1"/>
</dbReference>
<evidence type="ECO:0000256" key="3">
    <source>
        <dbReference type="ARBA" id="ARBA00022670"/>
    </source>
</evidence>
<reference evidence="8" key="1">
    <citation type="journal article" date="2020" name="Stud. Mycol.">
        <title>101 Dothideomycetes genomes: a test case for predicting lifestyles and emergence of pathogens.</title>
        <authorList>
            <person name="Haridas S."/>
            <person name="Albert R."/>
            <person name="Binder M."/>
            <person name="Bloem J."/>
            <person name="Labutti K."/>
            <person name="Salamov A."/>
            <person name="Andreopoulos B."/>
            <person name="Baker S."/>
            <person name="Barry K."/>
            <person name="Bills G."/>
            <person name="Bluhm B."/>
            <person name="Cannon C."/>
            <person name="Castanera R."/>
            <person name="Culley D."/>
            <person name="Daum C."/>
            <person name="Ezra D."/>
            <person name="Gonzalez J."/>
            <person name="Henrissat B."/>
            <person name="Kuo A."/>
            <person name="Liang C."/>
            <person name="Lipzen A."/>
            <person name="Lutzoni F."/>
            <person name="Magnuson J."/>
            <person name="Mondo S."/>
            <person name="Nolan M."/>
            <person name="Ohm R."/>
            <person name="Pangilinan J."/>
            <person name="Park H.-J."/>
            <person name="Ramirez L."/>
            <person name="Alfaro M."/>
            <person name="Sun H."/>
            <person name="Tritt A."/>
            <person name="Yoshinaga Y."/>
            <person name="Zwiers L.-H."/>
            <person name="Turgeon B."/>
            <person name="Goodwin S."/>
            <person name="Spatafora J."/>
            <person name="Crous P."/>
            <person name="Grigoriev I."/>
        </authorList>
    </citation>
    <scope>NUCLEOTIDE SEQUENCE</scope>
    <source>
        <strain evidence="8">CBS 109.77</strain>
    </source>
</reference>
<dbReference type="GO" id="GO:0006508">
    <property type="term" value="P:proteolysis"/>
    <property type="evidence" value="ECO:0007669"/>
    <property type="project" value="UniProtKB-KW"/>
</dbReference>
<evidence type="ECO:0000256" key="4">
    <source>
        <dbReference type="ARBA" id="ARBA00022786"/>
    </source>
</evidence>
<sequence length="486" mass="53781">MYDDEELAQLQKLSNDFEPEPTGPLVGERQSSSAITTEYANADPVFRIKTAALPDKYAYFRTCRGDGHCGWRAIAFTYFETLIRVGDVNKFEDEEVRLASMHNLLNIAGFQPDVYIDWVDEAFDLLRKLAASVQVMDGAAPGILLDTFNDLGISLAIITYFKLLASAWVQSHPADFEPFVNMPLKTYCSHHIEAANCEIDNVAVVALAESIVKPAGIGLEIMYLDRSPGEEINNTYHAEPTGHDGLALQNPPTMRLLYRPGHYDILYKAEDFPTPVQPPVPAQAPLHVALAGYTDDFAPMSSNMGDVMTMIPGMYPTGIGQRWPSVSYDYHTTPAPPPQCTPVQPYAPAPTPAASVASSHSHQEYATPVHASHGNHHHQPNQHPVHLEPPVTLPIHPSPSVGHMSLERAQSMTMERSMPFRPSFYELEPGYGVAPVLTLPLQTSIFRNSHYNTAHFLNPDFQPEEWSPDAEYATGGNRVRHKSASQ</sequence>
<dbReference type="EMBL" id="MU002792">
    <property type="protein sequence ID" value="KAF2785623.1"/>
    <property type="molecule type" value="Genomic_DNA"/>
</dbReference>
<dbReference type="SUPFAM" id="SSF54001">
    <property type="entry name" value="Cysteine proteinases"/>
    <property type="match status" value="1"/>
</dbReference>
<evidence type="ECO:0000256" key="6">
    <source>
        <dbReference type="ARBA" id="ARBA00022807"/>
    </source>
</evidence>
<evidence type="ECO:0000313" key="9">
    <source>
        <dbReference type="Proteomes" id="UP000799757"/>
    </source>
</evidence>
<evidence type="ECO:0000256" key="5">
    <source>
        <dbReference type="ARBA" id="ARBA00022801"/>
    </source>
</evidence>
<dbReference type="InterPro" id="IPR019400">
    <property type="entry name" value="Peptidase_C65_otubain"/>
</dbReference>
<dbReference type="PANTHER" id="PTHR12931:SF15">
    <property type="entry name" value="UBIQUITIN THIOESTERASE OTUBAIN-LIKE"/>
    <property type="match status" value="1"/>
</dbReference>
<dbReference type="GO" id="GO:0071108">
    <property type="term" value="P:protein K48-linked deubiquitination"/>
    <property type="evidence" value="ECO:0007669"/>
    <property type="project" value="TreeGrafter"/>
</dbReference>
<dbReference type="GO" id="GO:0004843">
    <property type="term" value="F:cysteine-type deubiquitinase activity"/>
    <property type="evidence" value="ECO:0007669"/>
    <property type="project" value="UniProtKB-EC"/>
</dbReference>